<evidence type="ECO:0000313" key="1">
    <source>
        <dbReference type="EMBL" id="EEX18538.1"/>
    </source>
</evidence>
<dbReference type="HOGENOM" id="CLU_2846210_0_0_10"/>
<name>C9MPE1_9BACT</name>
<dbReference type="AlphaFoldDB" id="C9MPE1"/>
<dbReference type="Proteomes" id="UP000003327">
    <property type="component" value="Unassembled WGS sequence"/>
</dbReference>
<comment type="caution">
    <text evidence="1">The sequence shown here is derived from an EMBL/GenBank/DDBJ whole genome shotgun (WGS) entry which is preliminary data.</text>
</comment>
<dbReference type="RefSeq" id="WP_004383147.1">
    <property type="nucleotide sequence ID" value="NZ_GG698713.1"/>
</dbReference>
<sequence length="80" mass="9248">MRIKRFSFTLYQHYFPADGERSFGEDLGKVGERMGKELGGTVEGDGAMRVKRYEVERYGIESYGVESYRIKSGTNKKREL</sequence>
<reference evidence="1 2" key="1">
    <citation type="submission" date="2009-09" db="EMBL/GenBank/DDBJ databases">
        <authorList>
            <person name="Weinstock G."/>
            <person name="Sodergren E."/>
            <person name="Clifton S."/>
            <person name="Fulton L."/>
            <person name="Fulton B."/>
            <person name="Courtney L."/>
            <person name="Fronick C."/>
            <person name="Harrison M."/>
            <person name="Strong C."/>
            <person name="Farmer C."/>
            <person name="Delahaunty K."/>
            <person name="Markovic C."/>
            <person name="Hall O."/>
            <person name="Minx P."/>
            <person name="Tomlinson C."/>
            <person name="Mitreva M."/>
            <person name="Nelson J."/>
            <person name="Hou S."/>
            <person name="Wollam A."/>
            <person name="Pepin K.H."/>
            <person name="Johnson M."/>
            <person name="Bhonagiri V."/>
            <person name="Nash W.E."/>
            <person name="Warren W."/>
            <person name="Chinwalla A."/>
            <person name="Mardis E.R."/>
            <person name="Wilson R.K."/>
        </authorList>
    </citation>
    <scope>NUCLEOTIDE SEQUENCE [LARGE SCALE GENOMIC DNA]</scope>
    <source>
        <strain evidence="1 2">F0319</strain>
    </source>
</reference>
<organism evidence="1 2">
    <name type="scientific">Prevotella veroralis F0319</name>
    <dbReference type="NCBI Taxonomy" id="649761"/>
    <lineage>
        <taxon>Bacteria</taxon>
        <taxon>Pseudomonadati</taxon>
        <taxon>Bacteroidota</taxon>
        <taxon>Bacteroidia</taxon>
        <taxon>Bacteroidales</taxon>
        <taxon>Prevotellaceae</taxon>
        <taxon>Prevotella</taxon>
    </lineage>
</organism>
<proteinExistence type="predicted"/>
<dbReference type="EMBL" id="ACVA01000033">
    <property type="protein sequence ID" value="EEX18538.1"/>
    <property type="molecule type" value="Genomic_DNA"/>
</dbReference>
<evidence type="ECO:0000313" key="2">
    <source>
        <dbReference type="Proteomes" id="UP000003327"/>
    </source>
</evidence>
<protein>
    <submittedName>
        <fullName evidence="1">Uncharacterized protein</fullName>
    </submittedName>
</protein>
<accession>C9MPE1</accession>
<keyword evidence="2" id="KW-1185">Reference proteome</keyword>
<gene>
    <name evidence="1" type="ORF">HMPREF0973_01482</name>
</gene>